<evidence type="ECO:0000256" key="6">
    <source>
        <dbReference type="ARBA" id="ARBA00023163"/>
    </source>
</evidence>
<dbReference type="PANTHER" id="PTHR10071:SF335">
    <property type="entry name" value="IRON-SENSING TRANSCRIPTIONAL REPRESSOR-RELATED"/>
    <property type="match status" value="1"/>
</dbReference>
<dbReference type="InterPro" id="IPR013088">
    <property type="entry name" value="Znf_NHR/GATA"/>
</dbReference>
<evidence type="ECO:0000256" key="3">
    <source>
        <dbReference type="ARBA" id="ARBA00022771"/>
    </source>
</evidence>
<dbReference type="InterPro" id="IPR039355">
    <property type="entry name" value="Transcription_factor_GATA"/>
</dbReference>
<feature type="compositionally biased region" description="Low complexity" evidence="9">
    <location>
        <begin position="282"/>
        <end position="291"/>
    </location>
</feature>
<evidence type="ECO:0000256" key="5">
    <source>
        <dbReference type="ARBA" id="ARBA00023015"/>
    </source>
</evidence>
<keyword evidence="5" id="KW-0805">Transcription regulation</keyword>
<protein>
    <recommendedName>
        <fullName evidence="10">GATA-type domain-containing protein</fullName>
    </recommendedName>
</protein>
<keyword evidence="6" id="KW-0804">Transcription</keyword>
<dbReference type="CDD" id="cd00202">
    <property type="entry name" value="ZnF_GATA"/>
    <property type="match status" value="2"/>
</dbReference>
<dbReference type="Proteomes" id="UP001448207">
    <property type="component" value="Unassembled WGS sequence"/>
</dbReference>
<keyword evidence="12" id="KW-1185">Reference proteome</keyword>
<comment type="caution">
    <text evidence="11">The sequence shown here is derived from an EMBL/GenBank/DDBJ whole genome shotgun (WGS) entry which is preliminary data.</text>
</comment>
<evidence type="ECO:0000256" key="8">
    <source>
        <dbReference type="PROSITE-ProRule" id="PRU00094"/>
    </source>
</evidence>
<feature type="domain" description="GATA-type" evidence="10">
    <location>
        <begin position="98"/>
        <end position="156"/>
    </location>
</feature>
<evidence type="ECO:0000259" key="10">
    <source>
        <dbReference type="PROSITE" id="PS50114"/>
    </source>
</evidence>
<feature type="domain" description="GATA-type" evidence="10">
    <location>
        <begin position="192"/>
        <end position="245"/>
    </location>
</feature>
<keyword evidence="7" id="KW-0539">Nucleus</keyword>
<dbReference type="PROSITE" id="PS50114">
    <property type="entry name" value="GATA_ZN_FINGER_2"/>
    <property type="match status" value="2"/>
</dbReference>
<evidence type="ECO:0000256" key="4">
    <source>
        <dbReference type="ARBA" id="ARBA00022833"/>
    </source>
</evidence>
<reference evidence="11 12" key="1">
    <citation type="submission" date="2024-04" db="EMBL/GenBank/DDBJ databases">
        <title>Symmetric and asymmetric DNA N6-adenine methylation regulates different biological responses in Mucorales.</title>
        <authorList>
            <consortium name="Lawrence Berkeley National Laboratory"/>
            <person name="Lax C."/>
            <person name="Mondo S.J."/>
            <person name="Osorio-Concepcion M."/>
            <person name="Muszewska A."/>
            <person name="Corrochano-Luque M."/>
            <person name="Gutierrez G."/>
            <person name="Riley R."/>
            <person name="Lipzen A."/>
            <person name="Guo J."/>
            <person name="Hundley H."/>
            <person name="Amirebrahimi M."/>
            <person name="Ng V."/>
            <person name="Lorenzo-Gutierrez D."/>
            <person name="Binder U."/>
            <person name="Yang J."/>
            <person name="Song Y."/>
            <person name="Canovas D."/>
            <person name="Navarro E."/>
            <person name="Freitag M."/>
            <person name="Gabaldon T."/>
            <person name="Grigoriev I.V."/>
            <person name="Corrochano L.M."/>
            <person name="Nicolas F.E."/>
            <person name="Garre V."/>
        </authorList>
    </citation>
    <scope>NUCLEOTIDE SEQUENCE [LARGE SCALE GENOMIC DNA]</scope>
    <source>
        <strain evidence="11 12">L51</strain>
    </source>
</reference>
<feature type="region of interest" description="Disordered" evidence="9">
    <location>
        <begin position="165"/>
        <end position="185"/>
    </location>
</feature>
<dbReference type="Gene3D" id="3.30.50.10">
    <property type="entry name" value="Erythroid Transcription Factor GATA-1, subunit A"/>
    <property type="match status" value="2"/>
</dbReference>
<evidence type="ECO:0000256" key="2">
    <source>
        <dbReference type="ARBA" id="ARBA00022723"/>
    </source>
</evidence>
<dbReference type="PANTHER" id="PTHR10071">
    <property type="entry name" value="TRANSCRIPTION FACTOR GATA FAMILY MEMBER"/>
    <property type="match status" value="1"/>
</dbReference>
<dbReference type="InterPro" id="IPR000679">
    <property type="entry name" value="Znf_GATA"/>
</dbReference>
<evidence type="ECO:0000313" key="11">
    <source>
        <dbReference type="EMBL" id="KAL0091677.1"/>
    </source>
</evidence>
<feature type="region of interest" description="Disordered" evidence="9">
    <location>
        <begin position="282"/>
        <end position="302"/>
    </location>
</feature>
<organism evidence="11 12">
    <name type="scientific">Phycomyces blakesleeanus</name>
    <dbReference type="NCBI Taxonomy" id="4837"/>
    <lineage>
        <taxon>Eukaryota</taxon>
        <taxon>Fungi</taxon>
        <taxon>Fungi incertae sedis</taxon>
        <taxon>Mucoromycota</taxon>
        <taxon>Mucoromycotina</taxon>
        <taxon>Mucoromycetes</taxon>
        <taxon>Mucorales</taxon>
        <taxon>Phycomycetaceae</taxon>
        <taxon>Phycomyces</taxon>
    </lineage>
</organism>
<dbReference type="Pfam" id="PF00320">
    <property type="entry name" value="GATA"/>
    <property type="match status" value="2"/>
</dbReference>
<proteinExistence type="predicted"/>
<keyword evidence="2" id="KW-0479">Metal-binding</keyword>
<dbReference type="SMART" id="SM00401">
    <property type="entry name" value="ZnF_GATA"/>
    <property type="match status" value="2"/>
</dbReference>
<sequence length="413" mass="44629">MTVKSPFYNKPSTSTSVDSCHKCPLTPQTTTQDIFQPQPKNQTQSIQHLQNQHHNIQHLLQPQTPSAGIELQVTAPSSNNLAVVEPCSASAAISDIGSQAVTSCSNCGTTSTPLWRRSPVGETICNACGLYLKARNTTRPPWLKRNSTANPPTTKRILASPPVLAPAPLRISPAPPPPPQPHSASVLAQPSLETAQQCANCNTTNTPLWRRDAQGSTICNACGLYYKLHNVHRPITMKRTTIKRRKRVTASGLAAQQPLRCHHGHAAIQNDDQLIALPRVQSLSPSPSLSPQYGQAPGSPIEPDVFHRPYLPSPPLKASTIADLLNPIEHTRPTLPTLSLPLPSLPSPPLNAYESMPAPAPAPAPMLEAHRHELRREVSNLTSLLSRTTAMLQNLDNVMAVTGTKEATSFASY</sequence>
<keyword evidence="3 8" id="KW-0863">Zinc-finger</keyword>
<dbReference type="EMBL" id="JBCLYO010000003">
    <property type="protein sequence ID" value="KAL0091677.1"/>
    <property type="molecule type" value="Genomic_DNA"/>
</dbReference>
<accession>A0ABR3B6H9</accession>
<gene>
    <name evidence="11" type="ORF">J3Q64DRAFT_1635414</name>
</gene>
<evidence type="ECO:0000256" key="1">
    <source>
        <dbReference type="ARBA" id="ARBA00004123"/>
    </source>
</evidence>
<evidence type="ECO:0000256" key="9">
    <source>
        <dbReference type="SAM" id="MobiDB-lite"/>
    </source>
</evidence>
<dbReference type="SUPFAM" id="SSF57716">
    <property type="entry name" value="Glucocorticoid receptor-like (DNA-binding domain)"/>
    <property type="match status" value="2"/>
</dbReference>
<dbReference type="PRINTS" id="PR00619">
    <property type="entry name" value="GATAZNFINGER"/>
</dbReference>
<keyword evidence="4" id="KW-0862">Zinc</keyword>
<name>A0ABR3B6H9_PHYBL</name>
<evidence type="ECO:0000313" key="12">
    <source>
        <dbReference type="Proteomes" id="UP001448207"/>
    </source>
</evidence>
<comment type="subcellular location">
    <subcellularLocation>
        <location evidence="1">Nucleus</location>
    </subcellularLocation>
</comment>
<dbReference type="PROSITE" id="PS00344">
    <property type="entry name" value="GATA_ZN_FINGER_1"/>
    <property type="match status" value="2"/>
</dbReference>
<evidence type="ECO:0000256" key="7">
    <source>
        <dbReference type="ARBA" id="ARBA00023242"/>
    </source>
</evidence>